<evidence type="ECO:0000259" key="11">
    <source>
        <dbReference type="PROSITE" id="PS51669"/>
    </source>
</evidence>
<sequence>MPEAAFTTCPYCGVGCGVEVTREADGWKVRGDDAHPANLGRLCSKGAALGETLSPDGRLLYPEIGGQRVNWDTALDAVADGFRQVIEKHGPQAVAFYVSGQLLTEDYYVANKLMKGFIGSANIDTNSRLCMSSAVAAYKRAFGTDTVPVCYEDLEQADLVVFAGSNAAWAHPVLYQRVAAAKRKRPHMKIAVIDPRRTATSDIADWHVALKPGSDAVLLDGLLVHLADAGKLDETFIAAHTEGFDAALDAARAAAPTLDAVAAACELDPHLLAGFYAAFTDTEKVVTLWSQGLNQSSSGVDKGNAVINLHLATGRIGRPGMGPFSITGQPNAMGGREVGGLANQLAAHMDFAPADVDRVRRFWNAPRIAAAPGLKAVDLFQAVTSGAVKAVWIVATNPAFSLPEADAVRAGLAGCELVVVSDCVRDTDTVREAHIWLPALGWGEKGGTVTNSERCISRVRPFLDPAGEARPDWWMFAEVGRRLGYADAFDFADEAAVFREYADMTNFENDDTRDLRLGPLATLDTAAYADLQPVQWPLADDGTSRARLFADGRFYHPDRRARFVAVTPRPPARAANGADTLVLNTGRLRDQWHSMSRTAKTARLTAHRPEPFVEVHPDDARRLHLADGGLAHLLGADGEMLARVRLDDGQRPGSVFVPMHWSDAHARRARVNALLGTITDPISGQPEFKHAPVVVAPWRPHWQAFLLSRQRLADLPGEYACEVRAKGHWRYELAGDGKPADWGVWVHDTLRGSGEWLEYADPTGGRFRAARLRDGRLEAAAFVARGDSTLPERDWLGRMYAEDHIDDAARMSLLVGRPGKGMVDAGQSVCSCFSVGLNTIIEAIREHDLQTPEAIGALLQAGTNCGSCVPELRRIIAETRVAG</sequence>
<comment type="cofactor">
    <cofactor evidence="2">
        <name>[4Fe-4S] cluster</name>
        <dbReference type="ChEBI" id="CHEBI:49883"/>
    </cofactor>
</comment>
<dbReference type="GO" id="GO:0045333">
    <property type="term" value="P:cellular respiration"/>
    <property type="evidence" value="ECO:0007669"/>
    <property type="project" value="UniProtKB-ARBA"/>
</dbReference>
<keyword evidence="8" id="KW-0408">Iron</keyword>
<keyword evidence="7" id="KW-0560">Oxidoreductase</keyword>
<keyword evidence="10" id="KW-0534">Nitrate assimilation</keyword>
<dbReference type="Gene3D" id="1.10.10.1100">
    <property type="entry name" value="BFD-like [2Fe-2S]-binding domain"/>
    <property type="match status" value="1"/>
</dbReference>
<evidence type="ECO:0000256" key="1">
    <source>
        <dbReference type="ARBA" id="ARBA00001942"/>
    </source>
</evidence>
<keyword evidence="5" id="KW-0500">Molybdenum</keyword>
<dbReference type="InterPro" id="IPR006657">
    <property type="entry name" value="MoPterin_dinucl-bd_dom"/>
</dbReference>
<dbReference type="STRING" id="1765967.BW247_07095"/>
<evidence type="ECO:0000256" key="8">
    <source>
        <dbReference type="ARBA" id="ARBA00023004"/>
    </source>
</evidence>
<dbReference type="GO" id="GO:0016491">
    <property type="term" value="F:oxidoreductase activity"/>
    <property type="evidence" value="ECO:0007669"/>
    <property type="project" value="UniProtKB-KW"/>
</dbReference>
<evidence type="ECO:0000256" key="10">
    <source>
        <dbReference type="ARBA" id="ARBA00023063"/>
    </source>
</evidence>
<keyword evidence="9" id="KW-0411">Iron-sulfur</keyword>
<dbReference type="Proteomes" id="UP000243807">
    <property type="component" value="Chromosome"/>
</dbReference>
<dbReference type="Pfam" id="PF01568">
    <property type="entry name" value="Molydop_binding"/>
    <property type="match status" value="1"/>
</dbReference>
<evidence type="ECO:0000313" key="12">
    <source>
        <dbReference type="EMBL" id="APZ42886.1"/>
    </source>
</evidence>
<dbReference type="InterPro" id="IPR050123">
    <property type="entry name" value="Prok_molybdopt-oxidoreductase"/>
</dbReference>
<dbReference type="GO" id="GO:0016020">
    <property type="term" value="C:membrane"/>
    <property type="evidence" value="ECO:0007669"/>
    <property type="project" value="TreeGrafter"/>
</dbReference>
<dbReference type="GO" id="GO:0043546">
    <property type="term" value="F:molybdopterin cofactor binding"/>
    <property type="evidence" value="ECO:0007669"/>
    <property type="project" value="InterPro"/>
</dbReference>
<proteinExistence type="inferred from homology"/>
<gene>
    <name evidence="12" type="ORF">BW247_07095</name>
</gene>
<evidence type="ECO:0000256" key="9">
    <source>
        <dbReference type="ARBA" id="ARBA00023014"/>
    </source>
</evidence>
<dbReference type="InterPro" id="IPR006656">
    <property type="entry name" value="Mopterin_OxRdtase"/>
</dbReference>
<dbReference type="InterPro" id="IPR009010">
    <property type="entry name" value="Asp_de-COase-like_dom_sf"/>
</dbReference>
<dbReference type="InterPro" id="IPR041854">
    <property type="entry name" value="BFD-like_2Fe2S-bd_dom_sf"/>
</dbReference>
<comment type="similarity">
    <text evidence="3">Belongs to the prokaryotic molybdopterin-containing oxidoreductase family. NasA/NapA/NarB subfamily.</text>
</comment>
<reference evidence="12 13" key="1">
    <citation type="submission" date="2017-01" db="EMBL/GenBank/DDBJ databases">
        <title>Draft sequence of Acidihalobacter ferrooxidans strain DSM 14175 (strain V8).</title>
        <authorList>
            <person name="Khaleque H.N."/>
            <person name="Ramsay J.P."/>
            <person name="Murphy R.J.T."/>
            <person name="Kaksonen A.H."/>
            <person name="Boxall N.J."/>
            <person name="Watkin E.L.J."/>
        </authorList>
    </citation>
    <scope>NUCLEOTIDE SEQUENCE [LARGE SCALE GENOMIC DNA]</scope>
    <source>
        <strain evidence="12 13">V8</strain>
    </source>
</reference>
<evidence type="ECO:0000256" key="4">
    <source>
        <dbReference type="ARBA" id="ARBA00022485"/>
    </source>
</evidence>
<feature type="domain" description="4Fe-4S Mo/W bis-MGD-type" evidence="11">
    <location>
        <begin position="2"/>
        <end position="57"/>
    </location>
</feature>
<dbReference type="Gene3D" id="3.40.228.10">
    <property type="entry name" value="Dimethylsulfoxide Reductase, domain 2"/>
    <property type="match status" value="1"/>
</dbReference>
<evidence type="ECO:0000256" key="6">
    <source>
        <dbReference type="ARBA" id="ARBA00022723"/>
    </source>
</evidence>
<organism evidence="12 13">
    <name type="scientific">Acidihalobacter ferrooxydans</name>
    <dbReference type="NCBI Taxonomy" id="1765967"/>
    <lineage>
        <taxon>Bacteria</taxon>
        <taxon>Pseudomonadati</taxon>
        <taxon>Pseudomonadota</taxon>
        <taxon>Gammaproteobacteria</taxon>
        <taxon>Chromatiales</taxon>
        <taxon>Ectothiorhodospiraceae</taxon>
        <taxon>Acidihalobacter</taxon>
    </lineage>
</organism>
<dbReference type="CDD" id="cd02791">
    <property type="entry name" value="MopB_CT_Nitrate-R-NapA-like"/>
    <property type="match status" value="1"/>
</dbReference>
<dbReference type="InterPro" id="IPR006963">
    <property type="entry name" value="Mopterin_OxRdtase_4Fe-4S_dom"/>
</dbReference>
<dbReference type="GO" id="GO:0046872">
    <property type="term" value="F:metal ion binding"/>
    <property type="evidence" value="ECO:0007669"/>
    <property type="project" value="UniProtKB-KW"/>
</dbReference>
<dbReference type="PROSITE" id="PS51669">
    <property type="entry name" value="4FE4S_MOW_BIS_MGD"/>
    <property type="match status" value="1"/>
</dbReference>
<dbReference type="SUPFAM" id="SSF50692">
    <property type="entry name" value="ADC-like"/>
    <property type="match status" value="1"/>
</dbReference>
<dbReference type="Gene3D" id="2.20.25.90">
    <property type="entry name" value="ADC-like domains"/>
    <property type="match status" value="1"/>
</dbReference>
<dbReference type="Gene3D" id="3.40.50.740">
    <property type="match status" value="1"/>
</dbReference>
<evidence type="ECO:0000256" key="3">
    <source>
        <dbReference type="ARBA" id="ARBA00008747"/>
    </source>
</evidence>
<dbReference type="PANTHER" id="PTHR43105">
    <property type="entry name" value="RESPIRATORY NITRATE REDUCTASE"/>
    <property type="match status" value="1"/>
</dbReference>
<protein>
    <submittedName>
        <fullName evidence="12">Nitrate reductase</fullName>
    </submittedName>
</protein>
<keyword evidence="4" id="KW-0004">4Fe-4S</keyword>
<evidence type="ECO:0000256" key="7">
    <source>
        <dbReference type="ARBA" id="ARBA00023002"/>
    </source>
</evidence>
<dbReference type="KEGG" id="afy:BW247_07095"/>
<evidence type="ECO:0000313" key="13">
    <source>
        <dbReference type="Proteomes" id="UP000243807"/>
    </source>
</evidence>
<name>A0A1P8UGC7_9GAMM</name>
<dbReference type="RefSeq" id="WP_076836534.1">
    <property type="nucleotide sequence ID" value="NZ_CP019434.1"/>
</dbReference>
<evidence type="ECO:0000256" key="5">
    <source>
        <dbReference type="ARBA" id="ARBA00022505"/>
    </source>
</evidence>
<accession>A0A1P8UGC7</accession>
<dbReference type="InterPro" id="IPR041957">
    <property type="entry name" value="CT_Nitrate-R-NapA-like"/>
</dbReference>
<dbReference type="InterPro" id="IPR027467">
    <property type="entry name" value="MopterinOxRdtase_cofactor_BS"/>
</dbReference>
<dbReference type="PANTHER" id="PTHR43105:SF9">
    <property type="entry name" value="NADPH-FE(3+) OXIDOREDUCTASE SUBUNIT ALPHA"/>
    <property type="match status" value="1"/>
</dbReference>
<dbReference type="SMART" id="SM00926">
    <property type="entry name" value="Molybdop_Fe4S4"/>
    <property type="match status" value="1"/>
</dbReference>
<comment type="cofactor">
    <cofactor evidence="1">
        <name>Mo-bis(molybdopterin guanine dinucleotide)</name>
        <dbReference type="ChEBI" id="CHEBI:60539"/>
    </cofactor>
</comment>
<dbReference type="Gene3D" id="2.40.40.20">
    <property type="match status" value="1"/>
</dbReference>
<dbReference type="Pfam" id="PF00384">
    <property type="entry name" value="Molybdopterin"/>
    <property type="match status" value="1"/>
</dbReference>
<dbReference type="Pfam" id="PF04879">
    <property type="entry name" value="Molybdop_Fe4S4"/>
    <property type="match status" value="1"/>
</dbReference>
<dbReference type="EMBL" id="CP019434">
    <property type="protein sequence ID" value="APZ42886.1"/>
    <property type="molecule type" value="Genomic_DNA"/>
</dbReference>
<dbReference type="InterPro" id="IPR007419">
    <property type="entry name" value="BFD-like_2Fe2S-bd_dom"/>
</dbReference>
<dbReference type="CDD" id="cd02754">
    <property type="entry name" value="MopB_Nitrate-R-NapA-like"/>
    <property type="match status" value="1"/>
</dbReference>
<dbReference type="AlphaFoldDB" id="A0A1P8UGC7"/>
<dbReference type="GO" id="GO:0042128">
    <property type="term" value="P:nitrate assimilation"/>
    <property type="evidence" value="ECO:0007669"/>
    <property type="project" value="UniProtKB-KW"/>
</dbReference>
<dbReference type="Pfam" id="PF04324">
    <property type="entry name" value="Fer2_BFD"/>
    <property type="match status" value="1"/>
</dbReference>
<dbReference type="GO" id="GO:1990204">
    <property type="term" value="C:oxidoreductase complex"/>
    <property type="evidence" value="ECO:0007669"/>
    <property type="project" value="UniProtKB-ARBA"/>
</dbReference>
<dbReference type="SUPFAM" id="SSF53706">
    <property type="entry name" value="Formate dehydrogenase/DMSO reductase, domains 1-3"/>
    <property type="match status" value="1"/>
</dbReference>
<dbReference type="PROSITE" id="PS00551">
    <property type="entry name" value="MOLYBDOPTERIN_PROK_1"/>
    <property type="match status" value="1"/>
</dbReference>
<evidence type="ECO:0000256" key="2">
    <source>
        <dbReference type="ARBA" id="ARBA00001966"/>
    </source>
</evidence>
<dbReference type="OrthoDB" id="9810782at2"/>
<dbReference type="GO" id="GO:0051539">
    <property type="term" value="F:4 iron, 4 sulfur cluster binding"/>
    <property type="evidence" value="ECO:0007669"/>
    <property type="project" value="UniProtKB-KW"/>
</dbReference>
<keyword evidence="13" id="KW-1185">Reference proteome</keyword>
<keyword evidence="6" id="KW-0479">Metal-binding</keyword>